<evidence type="ECO:0000256" key="5">
    <source>
        <dbReference type="ARBA" id="ARBA00023136"/>
    </source>
</evidence>
<dbReference type="SUPFAM" id="SSF103481">
    <property type="entry name" value="Multidrug resistance efflux transporter EmrE"/>
    <property type="match status" value="1"/>
</dbReference>
<organism evidence="8 11">
    <name type="scientific">Marinomonas gallaica</name>
    <dbReference type="NCBI Taxonomy" id="1806667"/>
    <lineage>
        <taxon>Bacteria</taxon>
        <taxon>Pseudomonadati</taxon>
        <taxon>Pseudomonadota</taxon>
        <taxon>Gammaproteobacteria</taxon>
        <taxon>Oceanospirillales</taxon>
        <taxon>Oceanospirillaceae</taxon>
        <taxon>Marinomonas</taxon>
    </lineage>
</organism>
<evidence type="ECO:0000313" key="10">
    <source>
        <dbReference type="Proteomes" id="UP000092840"/>
    </source>
</evidence>
<dbReference type="Pfam" id="PF00892">
    <property type="entry name" value="EamA"/>
    <property type="match status" value="1"/>
</dbReference>
<dbReference type="Proteomes" id="UP000092840">
    <property type="component" value="Unassembled WGS sequence"/>
</dbReference>
<dbReference type="RefSeq" id="WP_067033665.1">
    <property type="nucleotide sequence ID" value="NZ_CP187511.1"/>
</dbReference>
<dbReference type="InterPro" id="IPR037185">
    <property type="entry name" value="EmrE-like"/>
</dbReference>
<reference evidence="8 11" key="1">
    <citation type="submission" date="2016-06" db="EMBL/GenBank/DDBJ databases">
        <authorList>
            <person name="Kjaerup R.B."/>
            <person name="Dalgaard T.S."/>
            <person name="Juul-Madsen H.R."/>
        </authorList>
    </citation>
    <scope>NUCLEOTIDE SEQUENCE [LARGE SCALE GENOMIC DNA]</scope>
    <source>
        <strain evidence="8 11">CECT 5115</strain>
    </source>
</reference>
<keyword evidence="4 6" id="KW-1133">Transmembrane helix</keyword>
<evidence type="ECO:0000313" key="11">
    <source>
        <dbReference type="Proteomes" id="UP000092871"/>
    </source>
</evidence>
<feature type="transmembrane region" description="Helical" evidence="6">
    <location>
        <begin position="97"/>
        <end position="117"/>
    </location>
</feature>
<proteinExistence type="predicted"/>
<dbReference type="OrthoDB" id="6101414at2"/>
<dbReference type="EMBL" id="FLRB01000001">
    <property type="protein sequence ID" value="SBT19534.1"/>
    <property type="molecule type" value="Genomic_DNA"/>
</dbReference>
<feature type="transmembrane region" description="Helical" evidence="6">
    <location>
        <begin position="149"/>
        <end position="171"/>
    </location>
</feature>
<feature type="transmembrane region" description="Helical" evidence="6">
    <location>
        <begin position="183"/>
        <end position="203"/>
    </location>
</feature>
<dbReference type="GO" id="GO:0005886">
    <property type="term" value="C:plasma membrane"/>
    <property type="evidence" value="ECO:0007669"/>
    <property type="project" value="UniProtKB-SubCell"/>
</dbReference>
<dbReference type="PANTHER" id="PTHR42920">
    <property type="entry name" value="OS03G0707200 PROTEIN-RELATED"/>
    <property type="match status" value="1"/>
</dbReference>
<evidence type="ECO:0000256" key="1">
    <source>
        <dbReference type="ARBA" id="ARBA00004651"/>
    </source>
</evidence>
<feature type="transmembrane region" description="Helical" evidence="6">
    <location>
        <begin position="32"/>
        <end position="52"/>
    </location>
</feature>
<keyword evidence="3 6" id="KW-0812">Transmembrane</keyword>
<evidence type="ECO:0000259" key="7">
    <source>
        <dbReference type="Pfam" id="PF00892"/>
    </source>
</evidence>
<gene>
    <name evidence="8" type="ORF">MGA5115_01301</name>
    <name evidence="9" type="ORF">MGA5116_00100</name>
</gene>
<keyword evidence="5 6" id="KW-0472">Membrane</keyword>
<protein>
    <submittedName>
        <fullName evidence="8">EamA-like transporter family protein</fullName>
    </submittedName>
</protein>
<reference evidence="9 10" key="2">
    <citation type="submission" date="2016-06" db="EMBL/GenBank/DDBJ databases">
        <authorList>
            <person name="Rodrigo-Torres L."/>
            <person name="Arahal D.R."/>
        </authorList>
    </citation>
    <scope>NUCLEOTIDE SEQUENCE [LARGE SCALE GENOMIC DNA]</scope>
    <source>
        <strain evidence="9 10">CECT 5116</strain>
    </source>
</reference>
<evidence type="ECO:0000313" key="8">
    <source>
        <dbReference type="EMBL" id="SBT17199.1"/>
    </source>
</evidence>
<feature type="transmembrane region" description="Helical" evidence="6">
    <location>
        <begin position="126"/>
        <end position="143"/>
    </location>
</feature>
<dbReference type="InterPro" id="IPR051258">
    <property type="entry name" value="Diverse_Substrate_Transporter"/>
</dbReference>
<feature type="transmembrane region" description="Helical" evidence="6">
    <location>
        <begin position="215"/>
        <end position="233"/>
    </location>
</feature>
<dbReference type="InterPro" id="IPR000620">
    <property type="entry name" value="EamA_dom"/>
</dbReference>
<keyword evidence="2" id="KW-1003">Cell membrane</keyword>
<comment type="subcellular location">
    <subcellularLocation>
        <location evidence="1">Cell membrane</location>
        <topology evidence="1">Multi-pass membrane protein</topology>
    </subcellularLocation>
</comment>
<dbReference type="AlphaFoldDB" id="A0A1C3JQ95"/>
<dbReference type="EMBL" id="FLRA01000008">
    <property type="protein sequence ID" value="SBT17199.1"/>
    <property type="molecule type" value="Genomic_DNA"/>
</dbReference>
<feature type="transmembrane region" description="Helical" evidence="6">
    <location>
        <begin position="245"/>
        <end position="262"/>
    </location>
</feature>
<feature type="transmembrane region" description="Helical" evidence="6">
    <location>
        <begin position="268"/>
        <end position="289"/>
    </location>
</feature>
<keyword evidence="10" id="KW-1185">Reference proteome</keyword>
<accession>A0A1C3JQ95</accession>
<evidence type="ECO:0000256" key="6">
    <source>
        <dbReference type="SAM" id="Phobius"/>
    </source>
</evidence>
<evidence type="ECO:0000313" key="9">
    <source>
        <dbReference type="EMBL" id="SBT19534.1"/>
    </source>
</evidence>
<feature type="transmembrane region" description="Helical" evidence="6">
    <location>
        <begin position="73"/>
        <end position="91"/>
    </location>
</feature>
<evidence type="ECO:0000256" key="2">
    <source>
        <dbReference type="ARBA" id="ARBA00022475"/>
    </source>
</evidence>
<evidence type="ECO:0000256" key="3">
    <source>
        <dbReference type="ARBA" id="ARBA00022692"/>
    </source>
</evidence>
<dbReference type="Proteomes" id="UP000092871">
    <property type="component" value="Unassembled WGS sequence"/>
</dbReference>
<evidence type="ECO:0000256" key="4">
    <source>
        <dbReference type="ARBA" id="ARBA00022989"/>
    </source>
</evidence>
<sequence length="298" mass="33199">MHSILVALLWAWLMASSFIASAYITPYASPLATTGLRFTLALLVMSPIYFFIQRSTKSSLITVFKSPILTLRYLLISGSLVGFFIGLFTALKTTSSLNTSVMYTFVPLLGAMLMFAFGQRTSFKHWLGYMIGSAGAISVLVFTREGQMVWHIGDAIYFIACGLLALHIISVQHWGGHVAAFEGAYRIMLFGSAWLIPITLTWGDLSHVAWQASKFWLLLIYLTLFTTLLTFVLQQLVIRYGGASRLLAFSYTIPIWVAIYQATQSEAILLFSYGFMIGAFMVLLAILMIDSHQATRSE</sequence>
<dbReference type="PANTHER" id="PTHR42920:SF11">
    <property type="entry name" value="INNER MEMBRANE PROTEIN YTFF"/>
    <property type="match status" value="1"/>
</dbReference>
<name>A0A1C3JQ95_9GAMM</name>
<feature type="domain" description="EamA" evidence="7">
    <location>
        <begin position="4"/>
        <end position="139"/>
    </location>
</feature>